<proteinExistence type="predicted"/>
<dbReference type="InterPro" id="IPR029069">
    <property type="entry name" value="HotDog_dom_sf"/>
</dbReference>
<dbReference type="GO" id="GO:0019171">
    <property type="term" value="F:(3R)-hydroxyacyl-[acyl-carrier-protein] dehydratase activity"/>
    <property type="evidence" value="ECO:0007669"/>
    <property type="project" value="TreeGrafter"/>
</dbReference>
<evidence type="ECO:0000256" key="1">
    <source>
        <dbReference type="SAM" id="MobiDB-lite"/>
    </source>
</evidence>
<dbReference type="AlphaFoldDB" id="A0A1Y5T5P5"/>
<dbReference type="PANTHER" id="PTHR28152:SF1">
    <property type="entry name" value="HYDROXYACYL-THIOESTER DEHYDRATASE TYPE 2, MITOCHONDRIAL"/>
    <property type="match status" value="1"/>
</dbReference>
<dbReference type="EMBL" id="FWFQ01000023">
    <property type="protein sequence ID" value="SLN56388.1"/>
    <property type="molecule type" value="Genomic_DNA"/>
</dbReference>
<evidence type="ECO:0008006" key="4">
    <source>
        <dbReference type="Google" id="ProtNLM"/>
    </source>
</evidence>
<keyword evidence="3" id="KW-1185">Reference proteome</keyword>
<protein>
    <recommendedName>
        <fullName evidence="4">N-terminal of MaoC-like dehydratase domain-containing protein</fullName>
    </recommendedName>
</protein>
<dbReference type="RefSeq" id="WP_085869479.1">
    <property type="nucleotide sequence ID" value="NZ_FWFQ01000023.1"/>
</dbReference>
<sequence length="270" mass="29629">MPEKALKRQTFACTLDPARAAALHAALARDGQPPADGEALPPFWHQIYFWDAQPPTALGGDGHPRTGTGLIPDMGLPRRMWAGGRLAFHAPLLCGRPAQKLSTLETATRKQGRSGPLAFVTLRHEIRQAGVLCITEWQDLVYREAADPSAPPPRARPAATDEESATRRGFDTTLLFRYSALTFNGHRIHYDETYARRVEGYGGLVVHGPLLAHLLMEKAEAELGPLAAFRFRATAPVMHSEKADLCRKGHSLWVRGEDGRLCMEAEATPA</sequence>
<reference evidence="2 3" key="1">
    <citation type="submission" date="2017-03" db="EMBL/GenBank/DDBJ databases">
        <authorList>
            <person name="Afonso C.L."/>
            <person name="Miller P.J."/>
            <person name="Scott M.A."/>
            <person name="Spackman E."/>
            <person name="Goraichik I."/>
            <person name="Dimitrov K.M."/>
            <person name="Suarez D.L."/>
            <person name="Swayne D.E."/>
        </authorList>
    </citation>
    <scope>NUCLEOTIDE SEQUENCE [LARGE SCALE GENOMIC DNA]</scope>
    <source>
        <strain evidence="2 3">CECT 7680</strain>
    </source>
</reference>
<dbReference type="Gene3D" id="3.10.129.10">
    <property type="entry name" value="Hotdog Thioesterase"/>
    <property type="match status" value="1"/>
</dbReference>
<dbReference type="PANTHER" id="PTHR28152">
    <property type="entry name" value="HYDROXYACYL-THIOESTER DEHYDRATASE TYPE 2, MITOCHONDRIAL"/>
    <property type="match status" value="1"/>
</dbReference>
<dbReference type="Proteomes" id="UP000193409">
    <property type="component" value="Unassembled WGS sequence"/>
</dbReference>
<evidence type="ECO:0000313" key="3">
    <source>
        <dbReference type="Proteomes" id="UP000193409"/>
    </source>
</evidence>
<evidence type="ECO:0000313" key="2">
    <source>
        <dbReference type="EMBL" id="SLN56388.1"/>
    </source>
</evidence>
<name>A0A1Y5T5P5_9RHOB</name>
<dbReference type="OrthoDB" id="7183822at2"/>
<organism evidence="2 3">
    <name type="scientific">Pseudoruegeria aquimaris</name>
    <dbReference type="NCBI Taxonomy" id="393663"/>
    <lineage>
        <taxon>Bacteria</taxon>
        <taxon>Pseudomonadati</taxon>
        <taxon>Pseudomonadota</taxon>
        <taxon>Alphaproteobacteria</taxon>
        <taxon>Rhodobacterales</taxon>
        <taxon>Roseobacteraceae</taxon>
        <taxon>Pseudoruegeria</taxon>
    </lineage>
</organism>
<gene>
    <name evidence="2" type="ORF">PSA7680_02946</name>
</gene>
<feature type="region of interest" description="Disordered" evidence="1">
    <location>
        <begin position="145"/>
        <end position="166"/>
    </location>
</feature>
<dbReference type="InterPro" id="IPR052741">
    <property type="entry name" value="Mitochondrial_HTD2"/>
</dbReference>
<accession>A0A1Y5T5P5</accession>
<dbReference type="SUPFAM" id="SSF54637">
    <property type="entry name" value="Thioesterase/thiol ester dehydrase-isomerase"/>
    <property type="match status" value="1"/>
</dbReference>